<dbReference type="Proteomes" id="UP000229433">
    <property type="component" value="Unassembled WGS sequence"/>
</dbReference>
<name>A0A2G1VWD9_9FLAO</name>
<evidence type="ECO:0000313" key="2">
    <source>
        <dbReference type="Proteomes" id="UP000229433"/>
    </source>
</evidence>
<comment type="caution">
    <text evidence="1">The sequence shown here is derived from an EMBL/GenBank/DDBJ whole genome shotgun (WGS) entry which is preliminary data.</text>
</comment>
<keyword evidence="2" id="KW-1185">Reference proteome</keyword>
<dbReference type="Pfam" id="PF19852">
    <property type="entry name" value="DUF6327"/>
    <property type="match status" value="1"/>
</dbReference>
<evidence type="ECO:0000313" key="1">
    <source>
        <dbReference type="EMBL" id="PHQ30739.1"/>
    </source>
</evidence>
<accession>A0A2G1VWD9</accession>
<dbReference type="EMBL" id="NQXA01000001">
    <property type="protein sequence ID" value="PHQ30739.1"/>
    <property type="molecule type" value="Genomic_DNA"/>
</dbReference>
<dbReference type="InterPro" id="IPR046290">
    <property type="entry name" value="DUF6327"/>
</dbReference>
<protein>
    <recommendedName>
        <fullName evidence="3">Glutaminyl-tRNA synthetase</fullName>
    </recommendedName>
</protein>
<evidence type="ECO:0008006" key="3">
    <source>
        <dbReference type="Google" id="ProtNLM"/>
    </source>
</evidence>
<proteinExistence type="predicted"/>
<dbReference type="OrthoDB" id="1149272at2"/>
<dbReference type="AlphaFoldDB" id="A0A2G1VWD9"/>
<gene>
    <name evidence="1" type="ORF">CJ305_00475</name>
</gene>
<sequence length="80" mass="8960">MKEYKSFQQIEHDLKILKLQQQIDEEQLKLSINDTKAAFSPVSLIAGSLGAIVQKAVVIKAVNKILGIKKVKVKNIDEKN</sequence>
<organism evidence="1 2">
    <name type="scientific">Leeuwenhoekiella nanhaiensis</name>
    <dbReference type="NCBI Taxonomy" id="1655491"/>
    <lineage>
        <taxon>Bacteria</taxon>
        <taxon>Pseudomonadati</taxon>
        <taxon>Bacteroidota</taxon>
        <taxon>Flavobacteriia</taxon>
        <taxon>Flavobacteriales</taxon>
        <taxon>Flavobacteriaceae</taxon>
        <taxon>Leeuwenhoekiella</taxon>
    </lineage>
</organism>
<reference evidence="1 2" key="1">
    <citation type="submission" date="2017-08" db="EMBL/GenBank/DDBJ databases">
        <title>The whole genome shortgun sequences of strain Leeuwenhoekiella nanhaiensis G18 from the South China Sea.</title>
        <authorList>
            <person name="Liu Q."/>
        </authorList>
    </citation>
    <scope>NUCLEOTIDE SEQUENCE [LARGE SCALE GENOMIC DNA]</scope>
    <source>
        <strain evidence="1 2">G18</strain>
    </source>
</reference>
<dbReference type="RefSeq" id="WP_099644280.1">
    <property type="nucleotide sequence ID" value="NZ_KZ319287.1"/>
</dbReference>